<proteinExistence type="predicted"/>
<gene>
    <name evidence="1" type="ORF">GGX14DRAFT_567846</name>
</gene>
<keyword evidence="2" id="KW-1185">Reference proteome</keyword>
<dbReference type="AlphaFoldDB" id="A0AAD6VDL1"/>
<name>A0AAD6VDL1_9AGAR</name>
<organism evidence="1 2">
    <name type="scientific">Mycena pura</name>
    <dbReference type="NCBI Taxonomy" id="153505"/>
    <lineage>
        <taxon>Eukaryota</taxon>
        <taxon>Fungi</taxon>
        <taxon>Dikarya</taxon>
        <taxon>Basidiomycota</taxon>
        <taxon>Agaricomycotina</taxon>
        <taxon>Agaricomycetes</taxon>
        <taxon>Agaricomycetidae</taxon>
        <taxon>Agaricales</taxon>
        <taxon>Marasmiineae</taxon>
        <taxon>Mycenaceae</taxon>
        <taxon>Mycena</taxon>
    </lineage>
</organism>
<dbReference type="Proteomes" id="UP001219525">
    <property type="component" value="Unassembled WGS sequence"/>
</dbReference>
<evidence type="ECO:0000313" key="2">
    <source>
        <dbReference type="Proteomes" id="UP001219525"/>
    </source>
</evidence>
<comment type="caution">
    <text evidence="1">The sequence shown here is derived from an EMBL/GenBank/DDBJ whole genome shotgun (WGS) entry which is preliminary data.</text>
</comment>
<evidence type="ECO:0000313" key="1">
    <source>
        <dbReference type="EMBL" id="KAJ7206769.1"/>
    </source>
</evidence>
<accession>A0AAD6VDL1</accession>
<sequence length="225" mass="25412">MGRTPKYYTQADRKVANRAIQLQYRLSKRGQAVHQAAHRLRHARKTAGCAIGHIPGVPLPRLPALLREHANFQLPVDEPGFLDGYAGHFDIGASPFAVWANVPIDIHKRANLDQWTRLPTNAPPPDKGDDPSRTAYIVSLLHGVYAKEEQASEKESREARSNGPSAVYLNWLGGAYLIHLGRWRYILRFLSAYPESSRAQAVIMMQIRWCARRAYRAYYGLIDGQ</sequence>
<protein>
    <submittedName>
        <fullName evidence="1">Uncharacterized protein</fullName>
    </submittedName>
</protein>
<reference evidence="1" key="1">
    <citation type="submission" date="2023-03" db="EMBL/GenBank/DDBJ databases">
        <title>Massive genome expansion in bonnet fungi (Mycena s.s.) driven by repeated elements and novel gene families across ecological guilds.</title>
        <authorList>
            <consortium name="Lawrence Berkeley National Laboratory"/>
            <person name="Harder C.B."/>
            <person name="Miyauchi S."/>
            <person name="Viragh M."/>
            <person name="Kuo A."/>
            <person name="Thoen E."/>
            <person name="Andreopoulos B."/>
            <person name="Lu D."/>
            <person name="Skrede I."/>
            <person name="Drula E."/>
            <person name="Henrissat B."/>
            <person name="Morin E."/>
            <person name="Kohler A."/>
            <person name="Barry K."/>
            <person name="LaButti K."/>
            <person name="Morin E."/>
            <person name="Salamov A."/>
            <person name="Lipzen A."/>
            <person name="Mereny Z."/>
            <person name="Hegedus B."/>
            <person name="Baldrian P."/>
            <person name="Stursova M."/>
            <person name="Weitz H."/>
            <person name="Taylor A."/>
            <person name="Grigoriev I.V."/>
            <person name="Nagy L.G."/>
            <person name="Martin F."/>
            <person name="Kauserud H."/>
        </authorList>
    </citation>
    <scope>NUCLEOTIDE SEQUENCE</scope>
    <source>
        <strain evidence="1">9144</strain>
    </source>
</reference>
<dbReference type="EMBL" id="JARJCW010000038">
    <property type="protein sequence ID" value="KAJ7206769.1"/>
    <property type="molecule type" value="Genomic_DNA"/>
</dbReference>